<evidence type="ECO:0000313" key="9">
    <source>
        <dbReference type="Proteomes" id="UP000014977"/>
    </source>
</evidence>
<dbReference type="HAMAP" id="MF_00182">
    <property type="entry name" value="Formyl_trans"/>
    <property type="match status" value="1"/>
</dbReference>
<dbReference type="InterPro" id="IPR041711">
    <property type="entry name" value="Met-tRNA-FMT_N"/>
</dbReference>
<dbReference type="InterPro" id="IPR005793">
    <property type="entry name" value="Formyl_trans_C"/>
</dbReference>
<comment type="similarity">
    <text evidence="1 5">Belongs to the Fmt family.</text>
</comment>
<evidence type="ECO:0000256" key="3">
    <source>
        <dbReference type="ARBA" id="ARBA00022679"/>
    </source>
</evidence>
<dbReference type="NCBIfam" id="TIGR00460">
    <property type="entry name" value="fmt"/>
    <property type="match status" value="1"/>
</dbReference>
<sequence>MNKPIDIVFMGTPDFAVPALKKLGGSGRSVSLVVTQPDRPKGRGRKVQPPPVKKAALTLGYDVSQPGSMREPAFLDRLAGIRPDIIVVIAYGRILPKSLLDLPRFGCINIHGSLLPRYRGPAPIQWAVINGETETGVTAMQMNEGLDTGDILLTAKTPILPDDTAGTLHDRLAEMGATLLLETIDRIETGRIRPVPQDPDLATYAPLLRKTDGHIDWSRDAEAIDHLVRGMDPWPGTFTFLEDKRLKIFKVRTVPNDPSDSGAAPGTVIRSFPGELRVAAGSGVISVLELQGASGKRLTVQDFLRGCPIPPGTILT</sequence>
<feature type="domain" description="Formyl transferase C-terminal" evidence="7">
    <location>
        <begin position="208"/>
        <end position="307"/>
    </location>
</feature>
<dbReference type="Proteomes" id="UP000014977">
    <property type="component" value="Unassembled WGS sequence"/>
</dbReference>
<gene>
    <name evidence="5" type="primary">fmt</name>
    <name evidence="8" type="ORF">dsmv_2771</name>
</gene>
<dbReference type="SUPFAM" id="SSF53328">
    <property type="entry name" value="Formyltransferase"/>
    <property type="match status" value="1"/>
</dbReference>
<dbReference type="GO" id="GO:0005829">
    <property type="term" value="C:cytosol"/>
    <property type="evidence" value="ECO:0007669"/>
    <property type="project" value="TreeGrafter"/>
</dbReference>
<keyword evidence="4 5" id="KW-0648">Protein biosynthesis</keyword>
<dbReference type="AlphaFoldDB" id="S7TR26"/>
<dbReference type="InterPro" id="IPR005794">
    <property type="entry name" value="Fmt"/>
</dbReference>
<dbReference type="InterPro" id="IPR011034">
    <property type="entry name" value="Formyl_transferase-like_C_sf"/>
</dbReference>
<feature type="binding site" evidence="5">
    <location>
        <begin position="113"/>
        <end position="116"/>
    </location>
    <ligand>
        <name>(6S)-5,6,7,8-tetrahydrofolate</name>
        <dbReference type="ChEBI" id="CHEBI:57453"/>
    </ligand>
</feature>
<dbReference type="PANTHER" id="PTHR11138">
    <property type="entry name" value="METHIONYL-TRNA FORMYLTRANSFERASE"/>
    <property type="match status" value="1"/>
</dbReference>
<dbReference type="RefSeq" id="WP_020877528.1">
    <property type="nucleotide sequence ID" value="NZ_ATHJ01000092.1"/>
</dbReference>
<comment type="caution">
    <text evidence="8">The sequence shown here is derived from an EMBL/GenBank/DDBJ whole genome shotgun (WGS) entry which is preliminary data.</text>
</comment>
<evidence type="ECO:0000313" key="8">
    <source>
        <dbReference type="EMBL" id="EPR39115.1"/>
    </source>
</evidence>
<dbReference type="OrthoDB" id="9802815at2"/>
<dbReference type="EMBL" id="ATHJ01000092">
    <property type="protein sequence ID" value="EPR39115.1"/>
    <property type="molecule type" value="Genomic_DNA"/>
</dbReference>
<dbReference type="InterPro" id="IPR002376">
    <property type="entry name" value="Formyl_transf_N"/>
</dbReference>
<feature type="domain" description="Formyl transferase N-terminal" evidence="6">
    <location>
        <begin position="8"/>
        <end position="184"/>
    </location>
</feature>
<evidence type="ECO:0000256" key="4">
    <source>
        <dbReference type="ARBA" id="ARBA00022917"/>
    </source>
</evidence>
<organism evidence="8 9">
    <name type="scientific">Desulfococcus multivorans DSM 2059</name>
    <dbReference type="NCBI Taxonomy" id="1121405"/>
    <lineage>
        <taxon>Bacteria</taxon>
        <taxon>Pseudomonadati</taxon>
        <taxon>Thermodesulfobacteriota</taxon>
        <taxon>Desulfobacteria</taxon>
        <taxon>Desulfobacterales</taxon>
        <taxon>Desulfococcaceae</taxon>
        <taxon>Desulfococcus</taxon>
    </lineage>
</organism>
<dbReference type="InterPro" id="IPR036477">
    <property type="entry name" value="Formyl_transf_N_sf"/>
</dbReference>
<reference evidence="8 9" key="1">
    <citation type="journal article" date="2013" name="Genome Announc.">
        <title>Draft genome sequences for three mercury-methylating, sulfate-reducing bacteria.</title>
        <authorList>
            <person name="Brown S.D."/>
            <person name="Hurt R.A.Jr."/>
            <person name="Gilmour C.C."/>
            <person name="Elias D.A."/>
        </authorList>
    </citation>
    <scope>NUCLEOTIDE SEQUENCE [LARGE SCALE GENOMIC DNA]</scope>
    <source>
        <strain evidence="8 9">DSM 2059</strain>
    </source>
</reference>
<evidence type="ECO:0000259" key="7">
    <source>
        <dbReference type="Pfam" id="PF02911"/>
    </source>
</evidence>
<dbReference type="CDD" id="cd08646">
    <property type="entry name" value="FMT_core_Met-tRNA-FMT_N"/>
    <property type="match status" value="1"/>
</dbReference>
<protein>
    <recommendedName>
        <fullName evidence="2 5">Methionyl-tRNA formyltransferase</fullName>
        <ecNumber evidence="2 5">2.1.2.9</ecNumber>
    </recommendedName>
</protein>
<dbReference type="GO" id="GO:0004479">
    <property type="term" value="F:methionyl-tRNA formyltransferase activity"/>
    <property type="evidence" value="ECO:0007669"/>
    <property type="project" value="UniProtKB-UniRule"/>
</dbReference>
<dbReference type="Pfam" id="PF02911">
    <property type="entry name" value="Formyl_trans_C"/>
    <property type="match status" value="1"/>
</dbReference>
<comment type="catalytic activity">
    <reaction evidence="5">
        <text>L-methionyl-tRNA(fMet) + (6R)-10-formyltetrahydrofolate = N-formyl-L-methionyl-tRNA(fMet) + (6S)-5,6,7,8-tetrahydrofolate + H(+)</text>
        <dbReference type="Rhea" id="RHEA:24380"/>
        <dbReference type="Rhea" id="RHEA-COMP:9952"/>
        <dbReference type="Rhea" id="RHEA-COMP:9953"/>
        <dbReference type="ChEBI" id="CHEBI:15378"/>
        <dbReference type="ChEBI" id="CHEBI:57453"/>
        <dbReference type="ChEBI" id="CHEBI:78530"/>
        <dbReference type="ChEBI" id="CHEBI:78844"/>
        <dbReference type="ChEBI" id="CHEBI:195366"/>
        <dbReference type="EC" id="2.1.2.9"/>
    </reaction>
</comment>
<keyword evidence="3 5" id="KW-0808">Transferase</keyword>
<name>S7TR26_DESML</name>
<dbReference type="EC" id="2.1.2.9" evidence="2 5"/>
<dbReference type="PANTHER" id="PTHR11138:SF5">
    <property type="entry name" value="METHIONYL-TRNA FORMYLTRANSFERASE, MITOCHONDRIAL"/>
    <property type="match status" value="1"/>
</dbReference>
<evidence type="ECO:0000256" key="1">
    <source>
        <dbReference type="ARBA" id="ARBA00010699"/>
    </source>
</evidence>
<keyword evidence="9" id="KW-1185">Reference proteome</keyword>
<evidence type="ECO:0000259" key="6">
    <source>
        <dbReference type="Pfam" id="PF00551"/>
    </source>
</evidence>
<dbReference type="SUPFAM" id="SSF50486">
    <property type="entry name" value="FMT C-terminal domain-like"/>
    <property type="match status" value="1"/>
</dbReference>
<evidence type="ECO:0000256" key="5">
    <source>
        <dbReference type="HAMAP-Rule" id="MF_00182"/>
    </source>
</evidence>
<dbReference type="eggNOG" id="COG0223">
    <property type="taxonomic scope" value="Bacteria"/>
</dbReference>
<accession>S7TR26</accession>
<dbReference type="CDD" id="cd08704">
    <property type="entry name" value="Met_tRNA_FMT_C"/>
    <property type="match status" value="1"/>
</dbReference>
<dbReference type="STRING" id="897.B2D07_11015"/>
<dbReference type="InterPro" id="IPR044135">
    <property type="entry name" value="Met-tRNA-FMT_C"/>
</dbReference>
<dbReference type="Pfam" id="PF00551">
    <property type="entry name" value="Formyl_trans_N"/>
    <property type="match status" value="1"/>
</dbReference>
<dbReference type="Gene3D" id="3.40.50.12230">
    <property type="match status" value="1"/>
</dbReference>
<proteinExistence type="inferred from homology"/>
<dbReference type="PATRIC" id="fig|1121405.3.peg.2444"/>
<evidence type="ECO:0000256" key="2">
    <source>
        <dbReference type="ARBA" id="ARBA00012261"/>
    </source>
</evidence>
<comment type="function">
    <text evidence="5">Attaches a formyl group to the free amino group of methionyl-tRNA(fMet). The formyl group appears to play a dual role in the initiator identity of N-formylmethionyl-tRNA by promoting its recognition by IF2 and preventing the misappropriation of this tRNA by the elongation apparatus.</text>
</comment>
<dbReference type="FunFam" id="3.40.50.12230:FF:000001">
    <property type="entry name" value="Methionyl-tRNA formyltransferase"/>
    <property type="match status" value="1"/>
</dbReference>